<dbReference type="SUPFAM" id="SSF50249">
    <property type="entry name" value="Nucleic acid-binding proteins"/>
    <property type="match status" value="1"/>
</dbReference>
<dbReference type="EMBL" id="JAATJH010000001">
    <property type="protein sequence ID" value="NJC25203.1"/>
    <property type="molecule type" value="Genomic_DNA"/>
</dbReference>
<accession>A0ABX0X8N4</accession>
<proteinExistence type="predicted"/>
<dbReference type="PANTHER" id="PTHR10302:SF27">
    <property type="entry name" value="SINGLE-STRANDED DNA-BINDING PROTEIN"/>
    <property type="match status" value="1"/>
</dbReference>
<evidence type="ECO:0000313" key="5">
    <source>
        <dbReference type="Proteomes" id="UP000770785"/>
    </source>
</evidence>
<dbReference type="InterPro" id="IPR011344">
    <property type="entry name" value="ssDNA-bd"/>
</dbReference>
<dbReference type="RefSeq" id="WP_168035966.1">
    <property type="nucleotide sequence ID" value="NZ_JAATJH010000001.1"/>
</dbReference>
<dbReference type="Pfam" id="PF00436">
    <property type="entry name" value="SSB"/>
    <property type="match status" value="1"/>
</dbReference>
<dbReference type="Proteomes" id="UP000770785">
    <property type="component" value="Unassembled WGS sequence"/>
</dbReference>
<evidence type="ECO:0000256" key="1">
    <source>
        <dbReference type="ARBA" id="ARBA00023125"/>
    </source>
</evidence>
<evidence type="ECO:0000256" key="2">
    <source>
        <dbReference type="ARBA" id="ARBA00029558"/>
    </source>
</evidence>
<comment type="caution">
    <text evidence="4">The sequence shown here is derived from an EMBL/GenBank/DDBJ whole genome shotgun (WGS) entry which is preliminary data.</text>
</comment>
<dbReference type="Gene3D" id="2.40.50.140">
    <property type="entry name" value="Nucleic acid-binding proteins"/>
    <property type="match status" value="1"/>
</dbReference>
<dbReference type="InterPro" id="IPR000424">
    <property type="entry name" value="Primosome_PriB/ssb"/>
</dbReference>
<protein>
    <recommendedName>
        <fullName evidence="2">Plasmid-derived single-stranded DNA-binding protein</fullName>
    </recommendedName>
</protein>
<dbReference type="CDD" id="cd04496">
    <property type="entry name" value="SSB_OBF"/>
    <property type="match status" value="1"/>
</dbReference>
<gene>
    <name evidence="4" type="ORF">GGR27_000684</name>
</gene>
<dbReference type="GO" id="GO:0003677">
    <property type="term" value="F:DNA binding"/>
    <property type="evidence" value="ECO:0007669"/>
    <property type="project" value="UniProtKB-KW"/>
</dbReference>
<evidence type="ECO:0000256" key="3">
    <source>
        <dbReference type="PROSITE-ProRule" id="PRU00252"/>
    </source>
</evidence>
<organism evidence="4 5">
    <name type="scientific">Neolewinella antarctica</name>
    <dbReference type="NCBI Taxonomy" id="442734"/>
    <lineage>
        <taxon>Bacteria</taxon>
        <taxon>Pseudomonadati</taxon>
        <taxon>Bacteroidota</taxon>
        <taxon>Saprospiria</taxon>
        <taxon>Saprospirales</taxon>
        <taxon>Lewinellaceae</taxon>
        <taxon>Neolewinella</taxon>
    </lineage>
</organism>
<sequence>MLTHNNHVQLTGRVGQRPELHFLTDGTPVARLRLYLGVPPIPGAYDRTDQSFRIVAWGEVARQLCLRATKGNRVTVRGHLRNRSFQRDGQTHVRTEIHADYFQHIGNPAVPSKIVLTSETVNPS</sequence>
<dbReference type="InterPro" id="IPR012340">
    <property type="entry name" value="NA-bd_OB-fold"/>
</dbReference>
<keyword evidence="1 3" id="KW-0238">DNA-binding</keyword>
<dbReference type="PANTHER" id="PTHR10302">
    <property type="entry name" value="SINGLE-STRANDED DNA-BINDING PROTEIN"/>
    <property type="match status" value="1"/>
</dbReference>
<dbReference type="PROSITE" id="PS50935">
    <property type="entry name" value="SSB"/>
    <property type="match status" value="1"/>
</dbReference>
<reference evidence="4 5" key="1">
    <citation type="submission" date="2020-03" db="EMBL/GenBank/DDBJ databases">
        <title>Genomic Encyclopedia of Type Strains, Phase IV (KMG-IV): sequencing the most valuable type-strain genomes for metagenomic binning, comparative biology and taxonomic classification.</title>
        <authorList>
            <person name="Goeker M."/>
        </authorList>
    </citation>
    <scope>NUCLEOTIDE SEQUENCE [LARGE SCALE GENOMIC DNA]</scope>
    <source>
        <strain evidence="4 5">DSM 105096</strain>
    </source>
</reference>
<evidence type="ECO:0000313" key="4">
    <source>
        <dbReference type="EMBL" id="NJC25203.1"/>
    </source>
</evidence>
<keyword evidence="5" id="KW-1185">Reference proteome</keyword>
<name>A0ABX0X8N4_9BACT</name>